<evidence type="ECO:0000256" key="1">
    <source>
        <dbReference type="ARBA" id="ARBA00023015"/>
    </source>
</evidence>
<dbReference type="Pfam" id="PF13392">
    <property type="entry name" value="HNH_3"/>
    <property type="match status" value="1"/>
</dbReference>
<evidence type="ECO:0000256" key="3">
    <source>
        <dbReference type="ARBA" id="ARBA00023163"/>
    </source>
</evidence>
<evidence type="ECO:0000256" key="2">
    <source>
        <dbReference type="ARBA" id="ARBA00023125"/>
    </source>
</evidence>
<keyword evidence="2" id="KW-0238">DNA-binding</keyword>
<dbReference type="SUPFAM" id="SSF54060">
    <property type="entry name" value="His-Me finger endonucleases"/>
    <property type="match status" value="1"/>
</dbReference>
<dbReference type="Gene3D" id="3.30.730.10">
    <property type="entry name" value="AP2/ERF domain"/>
    <property type="match status" value="1"/>
</dbReference>
<comment type="caution">
    <text evidence="5">The sequence shown here is derived from an EMBL/GenBank/DDBJ whole genome shotgun (WGS) entry which is preliminary data.</text>
</comment>
<dbReference type="InterPro" id="IPR003615">
    <property type="entry name" value="HNH_nuc"/>
</dbReference>
<dbReference type="Gene3D" id="3.90.75.20">
    <property type="match status" value="1"/>
</dbReference>
<keyword evidence="6" id="KW-1185">Reference proteome</keyword>
<name>A0ABS2KK88_9GAMM</name>
<dbReference type="RefSeq" id="WP_204633110.1">
    <property type="nucleotide sequence ID" value="NZ_BSOC01000001.1"/>
</dbReference>
<keyword evidence="5" id="KW-0378">Hydrolase</keyword>
<evidence type="ECO:0000313" key="6">
    <source>
        <dbReference type="Proteomes" id="UP001430193"/>
    </source>
</evidence>
<keyword evidence="5" id="KW-0540">Nuclease</keyword>
<evidence type="ECO:0000259" key="4">
    <source>
        <dbReference type="PROSITE" id="PS51032"/>
    </source>
</evidence>
<organism evidence="5 6">
    <name type="scientific">Dyella mobilis</name>
    <dbReference type="NCBI Taxonomy" id="1849582"/>
    <lineage>
        <taxon>Bacteria</taxon>
        <taxon>Pseudomonadati</taxon>
        <taxon>Pseudomonadota</taxon>
        <taxon>Gammaproteobacteria</taxon>
        <taxon>Lysobacterales</taxon>
        <taxon>Rhodanobacteraceae</taxon>
        <taxon>Dyella</taxon>
    </lineage>
</organism>
<sequence length="172" mass="19767">MKELGIEFLVECFDFDESSGALRWKYRPRHHFKNDRGHRCFNTKFAGRLTGSLRPDGYLDVFVSGKPFLAHRIAFAMTNGYWPKTIDHANGIKPDNRPTNLRACSMVDNMANQGARRHLKGAYWHVRTGKWQSSICRNYKQIFLGFFDTEEAAHQAYCDAAKKLAGEFSKIA</sequence>
<dbReference type="GO" id="GO:0004519">
    <property type="term" value="F:endonuclease activity"/>
    <property type="evidence" value="ECO:0007669"/>
    <property type="project" value="UniProtKB-KW"/>
</dbReference>
<dbReference type="SUPFAM" id="SSF54171">
    <property type="entry name" value="DNA-binding domain"/>
    <property type="match status" value="1"/>
</dbReference>
<dbReference type="InterPro" id="IPR016177">
    <property type="entry name" value="DNA-bd_dom_sf"/>
</dbReference>
<protein>
    <submittedName>
        <fullName evidence="5">HNH endonuclease</fullName>
    </submittedName>
</protein>
<feature type="domain" description="AP2/ERF" evidence="4">
    <location>
        <begin position="111"/>
        <end position="172"/>
    </location>
</feature>
<proteinExistence type="predicted"/>
<dbReference type="Proteomes" id="UP001430193">
    <property type="component" value="Unassembled WGS sequence"/>
</dbReference>
<evidence type="ECO:0000313" key="5">
    <source>
        <dbReference type="EMBL" id="MBM7131551.1"/>
    </source>
</evidence>
<gene>
    <name evidence="5" type="ORF">ISS99_18675</name>
</gene>
<keyword evidence="3" id="KW-0804">Transcription</keyword>
<dbReference type="InterPro" id="IPR001471">
    <property type="entry name" value="AP2/ERF_dom"/>
</dbReference>
<dbReference type="PROSITE" id="PS51032">
    <property type="entry name" value="AP2_ERF"/>
    <property type="match status" value="1"/>
</dbReference>
<dbReference type="EMBL" id="JADIKF010000040">
    <property type="protein sequence ID" value="MBM7131551.1"/>
    <property type="molecule type" value="Genomic_DNA"/>
</dbReference>
<keyword evidence="1" id="KW-0805">Transcription regulation</keyword>
<dbReference type="InterPro" id="IPR044925">
    <property type="entry name" value="His-Me_finger_sf"/>
</dbReference>
<keyword evidence="5" id="KW-0255">Endonuclease</keyword>
<accession>A0ABS2KK88</accession>
<reference evidence="5" key="1">
    <citation type="submission" date="2020-10" db="EMBL/GenBank/DDBJ databases">
        <title>Phylogeny of dyella-like bacteria.</title>
        <authorList>
            <person name="Fu J."/>
        </authorList>
    </citation>
    <scope>NUCLEOTIDE SEQUENCE</scope>
    <source>
        <strain evidence="5">DHON07</strain>
    </source>
</reference>
<dbReference type="InterPro" id="IPR036955">
    <property type="entry name" value="AP2/ERF_dom_sf"/>
</dbReference>